<dbReference type="InterPro" id="IPR020287">
    <property type="entry name" value="Tail_sheath_C"/>
</dbReference>
<dbReference type="Proteomes" id="UP000051335">
    <property type="component" value="Unassembled WGS sequence"/>
</dbReference>
<feature type="domain" description="Tail sheath protein subtilisin-like" evidence="2">
    <location>
        <begin position="3"/>
        <end position="166"/>
    </location>
</feature>
<sequence length="295" mass="32534">MTGGVGTPDQLKALAALGDEPFEFICMPWTDTATLDAWKAAMDDSTGRWSWARQLYGHVYSAKRGTVGTLVAAGQLRNDQHITLQGVENGVPQPVWLQAAALAARTAVFISADASRPTQSGTMPGIDPAPASQRFTLTERESLLRYGIATAYYEGGYVRIQRSITTYQKNAYGQADNSYLDSETMHQSAFIIRRLQGIITSKYGRHKLANDGTRFGAGQPIITPSTIRGELIAQYARLEEEGHVENAETFAQHLIVERDGNDPSRVNVMFPPDYINGLRVFALLNQFRLQYDEAA</sequence>
<evidence type="ECO:0000259" key="2">
    <source>
        <dbReference type="Pfam" id="PF04984"/>
    </source>
</evidence>
<accession>A0A0P9PIW8</accession>
<dbReference type="InterPro" id="IPR035089">
    <property type="entry name" value="Phage_sheath_subtilisin"/>
</dbReference>
<comment type="caution">
    <text evidence="4">The sequence shown here is derived from an EMBL/GenBank/DDBJ whole genome shotgun (WGS) entry which is preliminary data.</text>
</comment>
<dbReference type="EMBL" id="LJQC01001117">
    <property type="protein sequence ID" value="KPW84823.1"/>
    <property type="molecule type" value="Genomic_DNA"/>
</dbReference>
<evidence type="ECO:0000313" key="4">
    <source>
        <dbReference type="EMBL" id="KPW84823.1"/>
    </source>
</evidence>
<dbReference type="AlphaFoldDB" id="A0A0P9PIW8"/>
<reference evidence="4 5" key="1">
    <citation type="submission" date="2015-09" db="EMBL/GenBank/DDBJ databases">
        <title>Genome announcement of multiple Pseudomonas syringae strains.</title>
        <authorList>
            <person name="Thakur S."/>
            <person name="Wang P.W."/>
            <person name="Gong Y."/>
            <person name="Weir B.S."/>
            <person name="Guttman D.S."/>
        </authorList>
    </citation>
    <scope>NUCLEOTIDE SEQUENCE [LARGE SCALE GENOMIC DNA]</scope>
    <source>
        <strain evidence="4 5">ICMP17001</strain>
    </source>
</reference>
<proteinExistence type="inferred from homology"/>
<keyword evidence="5" id="KW-1185">Reference proteome</keyword>
<name>A0A0P9PIW8_9PSED</name>
<organism evidence="4 5">
    <name type="scientific">Pseudomonas syringae pv. coryli</name>
    <dbReference type="NCBI Taxonomy" id="317659"/>
    <lineage>
        <taxon>Bacteria</taxon>
        <taxon>Pseudomonadati</taxon>
        <taxon>Pseudomonadota</taxon>
        <taxon>Gammaproteobacteria</taxon>
        <taxon>Pseudomonadales</taxon>
        <taxon>Pseudomonadaceae</taxon>
        <taxon>Pseudomonas</taxon>
    </lineage>
</organism>
<dbReference type="PATRIC" id="fig|317659.3.peg.3516"/>
<gene>
    <name evidence="4" type="ORF">ALO75_02296</name>
</gene>
<comment type="similarity">
    <text evidence="1">Belongs to the myoviridae tail sheath protein family.</text>
</comment>
<evidence type="ECO:0000313" key="5">
    <source>
        <dbReference type="Proteomes" id="UP000051335"/>
    </source>
</evidence>
<evidence type="ECO:0000259" key="3">
    <source>
        <dbReference type="Pfam" id="PF17482"/>
    </source>
</evidence>
<dbReference type="Pfam" id="PF17482">
    <property type="entry name" value="Phage_sheath_1C"/>
    <property type="match status" value="1"/>
</dbReference>
<evidence type="ECO:0000256" key="1">
    <source>
        <dbReference type="ARBA" id="ARBA00008005"/>
    </source>
</evidence>
<protein>
    <submittedName>
        <fullName evidence="4">Bacteriophage Mu tail sheath</fullName>
    </submittedName>
</protein>
<feature type="domain" description="Tail sheath protein C-terminal" evidence="3">
    <location>
        <begin position="175"/>
        <end position="287"/>
    </location>
</feature>
<dbReference type="Pfam" id="PF04984">
    <property type="entry name" value="Phage_sheath_1"/>
    <property type="match status" value="1"/>
</dbReference>